<keyword evidence="1" id="KW-0812">Transmembrane</keyword>
<dbReference type="EMBL" id="FXTC01000006">
    <property type="protein sequence ID" value="SMO76363.1"/>
    <property type="molecule type" value="Genomic_DNA"/>
</dbReference>
<name>A0A521DXB8_9FLAO</name>
<gene>
    <name evidence="2" type="ORF">SAMN06265171_106212</name>
</gene>
<evidence type="ECO:0000313" key="2">
    <source>
        <dbReference type="EMBL" id="SMO76363.1"/>
    </source>
</evidence>
<keyword evidence="1" id="KW-0472">Membrane</keyword>
<feature type="transmembrane region" description="Helical" evidence="1">
    <location>
        <begin position="7"/>
        <end position="30"/>
    </location>
</feature>
<sequence length="78" mass="9007">MKSIYKYLFFIGLSMFVLSIIMFFTSVGLFTARGDYSEIIVNLGELSFFLWHPFLIIGIFLTIVGIVGRLKKKSIKIY</sequence>
<dbReference type="Proteomes" id="UP000316916">
    <property type="component" value="Unassembled WGS sequence"/>
</dbReference>
<protein>
    <submittedName>
        <fullName evidence="2">Uncharacterized protein</fullName>
    </submittedName>
</protein>
<feature type="transmembrane region" description="Helical" evidence="1">
    <location>
        <begin position="50"/>
        <end position="70"/>
    </location>
</feature>
<evidence type="ECO:0000313" key="3">
    <source>
        <dbReference type="Proteomes" id="UP000316916"/>
    </source>
</evidence>
<keyword evidence="3" id="KW-1185">Reference proteome</keyword>
<dbReference type="AlphaFoldDB" id="A0A521DXB8"/>
<evidence type="ECO:0000256" key="1">
    <source>
        <dbReference type="SAM" id="Phobius"/>
    </source>
</evidence>
<proteinExistence type="predicted"/>
<organism evidence="2 3">
    <name type="scientific">Chryseobacterium rhizoplanae</name>
    <dbReference type="NCBI Taxonomy" id="1609531"/>
    <lineage>
        <taxon>Bacteria</taxon>
        <taxon>Pseudomonadati</taxon>
        <taxon>Bacteroidota</taxon>
        <taxon>Flavobacteriia</taxon>
        <taxon>Flavobacteriales</taxon>
        <taxon>Weeksellaceae</taxon>
        <taxon>Chryseobacterium group</taxon>
        <taxon>Chryseobacterium</taxon>
    </lineage>
</organism>
<dbReference type="RefSeq" id="WP_142718665.1">
    <property type="nucleotide sequence ID" value="NZ_FXTC01000006.1"/>
</dbReference>
<keyword evidence="1" id="KW-1133">Transmembrane helix</keyword>
<reference evidence="2 3" key="1">
    <citation type="submission" date="2017-05" db="EMBL/GenBank/DDBJ databases">
        <authorList>
            <person name="Varghese N."/>
            <person name="Submissions S."/>
        </authorList>
    </citation>
    <scope>NUCLEOTIDE SEQUENCE [LARGE SCALE GENOMIC DNA]</scope>
    <source>
        <strain evidence="2 3">DSM 29371</strain>
    </source>
</reference>
<accession>A0A521DXB8</accession>